<dbReference type="Proteomes" id="UP000007800">
    <property type="component" value="Unassembled WGS sequence"/>
</dbReference>
<dbReference type="OrthoDB" id="20534at2759"/>
<gene>
    <name evidence="2" type="ORF">Pmar_PMAR008586</name>
</gene>
<feature type="region of interest" description="Disordered" evidence="1">
    <location>
        <begin position="158"/>
        <end position="202"/>
    </location>
</feature>
<organism evidence="3">
    <name type="scientific">Perkinsus marinus (strain ATCC 50983 / TXsc)</name>
    <dbReference type="NCBI Taxonomy" id="423536"/>
    <lineage>
        <taxon>Eukaryota</taxon>
        <taxon>Sar</taxon>
        <taxon>Alveolata</taxon>
        <taxon>Perkinsozoa</taxon>
        <taxon>Perkinsea</taxon>
        <taxon>Perkinsida</taxon>
        <taxon>Perkinsidae</taxon>
        <taxon>Perkinsus</taxon>
    </lineage>
</organism>
<accession>C5LP77</accession>
<proteinExistence type="predicted"/>
<reference evidence="2 3" key="1">
    <citation type="submission" date="2008-07" db="EMBL/GenBank/DDBJ databases">
        <authorList>
            <person name="El-Sayed N."/>
            <person name="Caler E."/>
            <person name="Inman J."/>
            <person name="Amedeo P."/>
            <person name="Hass B."/>
            <person name="Wortman J."/>
        </authorList>
    </citation>
    <scope>NUCLEOTIDE SEQUENCE [LARGE SCALE GENOMIC DNA]</scope>
    <source>
        <strain evidence="3">ATCC 50983 / TXsc</strain>
    </source>
</reference>
<dbReference type="EMBL" id="GG684029">
    <property type="protein sequence ID" value="EER01466.1"/>
    <property type="molecule type" value="Genomic_DNA"/>
</dbReference>
<dbReference type="RefSeq" id="XP_002768748.1">
    <property type="nucleotide sequence ID" value="XM_002768702.1"/>
</dbReference>
<evidence type="ECO:0000313" key="3">
    <source>
        <dbReference type="Proteomes" id="UP000007800"/>
    </source>
</evidence>
<sequence length="261" mass="27528">MCTKPQCNDPECTYAHSLEELRQPGEASDMDTARVDMQHEKVLGEQRALLTVHGLMAQTGDGATEGLSPGILPSPSLLPTPPTGYTMGAPFGNPRRRSGHSPIDGSRSRSSLKISTLHALATKNEELRRQVEMSNVALAHLLQVATAQAVPETPFVTVTPPSNVFSQQQQERDGTTPPPSDMEGSNVSANAGTPVAVDDSSGMEDLDADALSQLLASISVDSANCQWDSNEGVAPTVNVMPAPNDSVGVGESEKVSSVEKK</sequence>
<feature type="region of interest" description="Disordered" evidence="1">
    <location>
        <begin position="230"/>
        <end position="261"/>
    </location>
</feature>
<name>C5LP77_PERM5</name>
<evidence type="ECO:0000256" key="1">
    <source>
        <dbReference type="SAM" id="MobiDB-lite"/>
    </source>
</evidence>
<dbReference type="GeneID" id="9039962"/>
<feature type="region of interest" description="Disordered" evidence="1">
    <location>
        <begin position="92"/>
        <end position="111"/>
    </location>
</feature>
<dbReference type="InParanoid" id="C5LP77"/>
<dbReference type="AlphaFoldDB" id="C5LP77"/>
<protein>
    <submittedName>
        <fullName evidence="2">Uncharacterized protein</fullName>
    </submittedName>
</protein>
<feature type="compositionally biased region" description="Basic and acidic residues" evidence="1">
    <location>
        <begin position="251"/>
        <end position="261"/>
    </location>
</feature>
<keyword evidence="3" id="KW-1185">Reference proteome</keyword>
<evidence type="ECO:0000313" key="2">
    <source>
        <dbReference type="EMBL" id="EER01466.1"/>
    </source>
</evidence>